<reference evidence="1" key="2">
    <citation type="journal article" date="2021" name="PeerJ">
        <title>Extensive microbial diversity within the chicken gut microbiome revealed by metagenomics and culture.</title>
        <authorList>
            <person name="Gilroy R."/>
            <person name="Ravi A."/>
            <person name="Getino M."/>
            <person name="Pursley I."/>
            <person name="Horton D.L."/>
            <person name="Alikhan N.F."/>
            <person name="Baker D."/>
            <person name="Gharbi K."/>
            <person name="Hall N."/>
            <person name="Watson M."/>
            <person name="Adriaenssens E.M."/>
            <person name="Foster-Nyarko E."/>
            <person name="Jarju S."/>
            <person name="Secka A."/>
            <person name="Antonio M."/>
            <person name="Oren A."/>
            <person name="Chaudhuri R.R."/>
            <person name="La Ragione R."/>
            <person name="Hildebrand F."/>
            <person name="Pallen M.J."/>
        </authorList>
    </citation>
    <scope>NUCLEOTIDE SEQUENCE</scope>
    <source>
        <strain evidence="1">6919</strain>
    </source>
</reference>
<evidence type="ECO:0000313" key="2">
    <source>
        <dbReference type="Proteomes" id="UP000823598"/>
    </source>
</evidence>
<evidence type="ECO:0000313" key="1">
    <source>
        <dbReference type="EMBL" id="MBO8477140.1"/>
    </source>
</evidence>
<protein>
    <submittedName>
        <fullName evidence="1">Uncharacterized protein</fullName>
    </submittedName>
</protein>
<proteinExistence type="predicted"/>
<sequence length="276" mass="32490">MESLIQKATGIPSYNEYCYNLKKHLANYKETVLNIKGNGIWKNNGKEYPHILPESQYSKNLIDAGFQVKLCQLTKSKHCDFHHLNSSQALAINLFGPMKIKNDYSLIFNQNDSIPNIKEGATSEFEHKETDGTKFDFYINNTGQNIYFEVKYSESHLATKSKAKANSKRWKAYYEKPMNAIIKEPSKSKEYFFQQYQLWRNIIRVANNDDLSVFVIPAIRADFKKVIDEAIEKIRPEYQSRIKTILIDDICDRCEKDNRFRTHYSELRRKYIFQFS</sequence>
<comment type="caution">
    <text evidence="1">The sequence shown here is derived from an EMBL/GenBank/DDBJ whole genome shotgun (WGS) entry which is preliminary data.</text>
</comment>
<accession>A0A9D9NKU2</accession>
<reference evidence="1" key="1">
    <citation type="submission" date="2020-10" db="EMBL/GenBank/DDBJ databases">
        <authorList>
            <person name="Gilroy R."/>
        </authorList>
    </citation>
    <scope>NUCLEOTIDE SEQUENCE</scope>
    <source>
        <strain evidence="1">6919</strain>
    </source>
</reference>
<dbReference type="Proteomes" id="UP000823598">
    <property type="component" value="Unassembled WGS sequence"/>
</dbReference>
<name>A0A9D9NKU2_9BACT</name>
<organism evidence="1 2">
    <name type="scientific">Candidatus Limisoma faecipullorum</name>
    <dbReference type="NCBI Taxonomy" id="2840854"/>
    <lineage>
        <taxon>Bacteria</taxon>
        <taxon>Pseudomonadati</taxon>
        <taxon>Bacteroidota</taxon>
        <taxon>Bacteroidia</taxon>
        <taxon>Bacteroidales</taxon>
        <taxon>Candidatus Limisoma</taxon>
    </lineage>
</organism>
<dbReference type="AlphaFoldDB" id="A0A9D9NKU2"/>
<gene>
    <name evidence="1" type="ORF">IAB88_09130</name>
</gene>
<dbReference type="EMBL" id="JADIMC010000107">
    <property type="protein sequence ID" value="MBO8477140.1"/>
    <property type="molecule type" value="Genomic_DNA"/>
</dbReference>
<dbReference type="InterPro" id="IPR054333">
    <property type="entry name" value="REase-ARP-assoc"/>
</dbReference>
<dbReference type="Pfam" id="PF22558">
    <property type="entry name" value="REase-ARP"/>
    <property type="match status" value="1"/>
</dbReference>